<comment type="caution">
    <text evidence="2">The sequence shown here is derived from an EMBL/GenBank/DDBJ whole genome shotgun (WGS) entry which is preliminary data.</text>
</comment>
<reference evidence="3" key="1">
    <citation type="submission" date="2018-08" db="EMBL/GenBank/DDBJ databases">
        <authorList>
            <person name="Zhang J."/>
            <person name="Du Z.-J."/>
        </authorList>
    </citation>
    <scope>NUCLEOTIDE SEQUENCE [LARGE SCALE GENOMIC DNA]</scope>
    <source>
        <strain evidence="3">KCTC 52655</strain>
    </source>
</reference>
<accession>A0A3D8ME59</accession>
<dbReference type="AlphaFoldDB" id="A0A3D8ME59"/>
<dbReference type="OrthoDB" id="6388335at2"/>
<gene>
    <name evidence="2" type="ORF">DXV75_04125</name>
</gene>
<dbReference type="Pfam" id="PF13471">
    <property type="entry name" value="Transglut_core3"/>
    <property type="match status" value="1"/>
</dbReference>
<name>A0A3D8ME59_9ALTE</name>
<evidence type="ECO:0000313" key="3">
    <source>
        <dbReference type="Proteomes" id="UP000256561"/>
    </source>
</evidence>
<dbReference type="InterPro" id="IPR032708">
    <property type="entry name" value="McjB_C"/>
</dbReference>
<proteinExistence type="predicted"/>
<evidence type="ECO:0000313" key="2">
    <source>
        <dbReference type="EMBL" id="RDV28157.1"/>
    </source>
</evidence>
<dbReference type="EMBL" id="QRHA01000002">
    <property type="protein sequence ID" value="RDV28157.1"/>
    <property type="molecule type" value="Genomic_DNA"/>
</dbReference>
<protein>
    <recommendedName>
        <fullName evidence="1">Microcin J25-processing protein McjB C-terminal domain-containing protein</fullName>
    </recommendedName>
</protein>
<feature type="domain" description="Microcin J25-processing protein McjB C-terminal" evidence="1">
    <location>
        <begin position="87"/>
        <end position="154"/>
    </location>
</feature>
<evidence type="ECO:0000259" key="1">
    <source>
        <dbReference type="Pfam" id="PF13471"/>
    </source>
</evidence>
<organism evidence="2 3">
    <name type="scientific">Alteromonas aestuariivivens</name>
    <dbReference type="NCBI Taxonomy" id="1938339"/>
    <lineage>
        <taxon>Bacteria</taxon>
        <taxon>Pseudomonadati</taxon>
        <taxon>Pseudomonadota</taxon>
        <taxon>Gammaproteobacteria</taxon>
        <taxon>Alteromonadales</taxon>
        <taxon>Alteromonadaceae</taxon>
        <taxon>Alteromonas/Salinimonas group</taxon>
        <taxon>Alteromonas</taxon>
    </lineage>
</organism>
<keyword evidence="3" id="KW-1185">Reference proteome</keyword>
<dbReference type="Proteomes" id="UP000256561">
    <property type="component" value="Unassembled WGS sequence"/>
</dbReference>
<sequence>MLLNIVANWFYGVNWSVINSRQSRNSSGQEMKWFLVAWFKLAKWHLTINYRAYSVWRHEVVSPCHDLVISSSEGIDPMALIKQVDLAADHHLFKLNSLRRCVVQREMLVRNGVPATLHFGAYSKLGDTKVKCWLDVGGKLLNENPSEIAKYKELDLSKPKGIDWLAFLL</sequence>